<dbReference type="Gene3D" id="3.50.50.60">
    <property type="entry name" value="FAD/NAD(P)-binding domain"/>
    <property type="match status" value="1"/>
</dbReference>
<gene>
    <name evidence="3" type="ORF">ACFOD6_00925</name>
</gene>
<evidence type="ECO:0000259" key="2">
    <source>
        <dbReference type="Pfam" id="PF01266"/>
    </source>
</evidence>
<reference evidence="4" key="1">
    <citation type="journal article" date="2019" name="Int. J. Syst. Evol. Microbiol.">
        <title>The Global Catalogue of Microorganisms (GCM) 10K type strain sequencing project: providing services to taxonomists for standard genome sequencing and annotation.</title>
        <authorList>
            <consortium name="The Broad Institute Genomics Platform"/>
            <consortium name="The Broad Institute Genome Sequencing Center for Infectious Disease"/>
            <person name="Wu L."/>
            <person name="Ma J."/>
        </authorList>
    </citation>
    <scope>NUCLEOTIDE SEQUENCE [LARGE SCALE GENOMIC DNA]</scope>
    <source>
        <strain evidence="4">KCTC 62102</strain>
    </source>
</reference>
<proteinExistence type="predicted"/>
<dbReference type="SUPFAM" id="SSF51905">
    <property type="entry name" value="FAD/NAD(P)-binding domain"/>
    <property type="match status" value="1"/>
</dbReference>
<dbReference type="EMBL" id="JBHRSM010000001">
    <property type="protein sequence ID" value="MFC3084598.1"/>
    <property type="molecule type" value="Genomic_DNA"/>
</dbReference>
<accession>A0ABV7DR09</accession>
<dbReference type="GO" id="GO:0016491">
    <property type="term" value="F:oxidoreductase activity"/>
    <property type="evidence" value="ECO:0007669"/>
    <property type="project" value="UniProtKB-KW"/>
</dbReference>
<dbReference type="EC" id="1.-.-.-" evidence="3"/>
<dbReference type="InterPro" id="IPR036188">
    <property type="entry name" value="FAD/NAD-bd_sf"/>
</dbReference>
<dbReference type="RefSeq" id="WP_197642274.1">
    <property type="nucleotide sequence ID" value="NZ_JAEACP010000004.1"/>
</dbReference>
<dbReference type="PANTHER" id="PTHR13847:SF287">
    <property type="entry name" value="FAD-DEPENDENT OXIDOREDUCTASE DOMAIN-CONTAINING PROTEIN 1"/>
    <property type="match status" value="1"/>
</dbReference>
<feature type="domain" description="FAD dependent oxidoreductase" evidence="2">
    <location>
        <begin position="6"/>
        <end position="357"/>
    </location>
</feature>
<evidence type="ECO:0000313" key="3">
    <source>
        <dbReference type="EMBL" id="MFC3084598.1"/>
    </source>
</evidence>
<dbReference type="Proteomes" id="UP001595445">
    <property type="component" value="Unassembled WGS sequence"/>
</dbReference>
<organism evidence="3 4">
    <name type="scientific">Tabrizicola soli</name>
    <dbReference type="NCBI Taxonomy" id="2185115"/>
    <lineage>
        <taxon>Bacteria</taxon>
        <taxon>Pseudomonadati</taxon>
        <taxon>Pseudomonadota</taxon>
        <taxon>Alphaproteobacteria</taxon>
        <taxon>Rhodobacterales</taxon>
        <taxon>Paracoccaceae</taxon>
        <taxon>Tabrizicola</taxon>
    </lineage>
</organism>
<dbReference type="InterPro" id="IPR006076">
    <property type="entry name" value="FAD-dep_OxRdtase"/>
</dbReference>
<dbReference type="PANTHER" id="PTHR13847">
    <property type="entry name" value="SARCOSINE DEHYDROGENASE-RELATED"/>
    <property type="match status" value="1"/>
</dbReference>
<keyword evidence="1 3" id="KW-0560">Oxidoreductase</keyword>
<evidence type="ECO:0000256" key="1">
    <source>
        <dbReference type="ARBA" id="ARBA00023002"/>
    </source>
</evidence>
<dbReference type="Pfam" id="PF01266">
    <property type="entry name" value="DAO"/>
    <property type="match status" value="1"/>
</dbReference>
<dbReference type="Gene3D" id="3.30.9.10">
    <property type="entry name" value="D-Amino Acid Oxidase, subunit A, domain 2"/>
    <property type="match status" value="1"/>
</dbReference>
<name>A0ABV7DR09_9RHOB</name>
<comment type="caution">
    <text evidence="3">The sequence shown here is derived from an EMBL/GenBank/DDBJ whole genome shotgun (WGS) entry which is preliminary data.</text>
</comment>
<protein>
    <submittedName>
        <fullName evidence="3">NAD(P)/FAD-dependent oxidoreductase</fullName>
        <ecNumber evidence="3">1.-.-.-</ecNumber>
    </submittedName>
</protein>
<sequence length="386" mass="41678">MTAQIHVAVIGGGAAGTSTALALIERGARVTLLDADALGSGSSGRSVGVVGTQMTDPFQIELRRHAIARFRTWESRGLRFNHIGYLRLARTEAQMEALERSQRMQAEAGFEARLYRRDQLREVVPHLSTEGLAGGIFGPNDGFLDPYELCSFLGAQLRAQGGAVRQFCKVTEARRIPGGYRLETTGGPVDCDVVVNAAGAWAPRIAALFGQTLHIHAERHEALSVLLDRPLGYVMPMVMDLIDGQGTGLNFRHEKANELISEIHKVETAPSENPDAYNDQCEDSAREMLAELLLERLPDLPGARLGRGWAGLYPETFDHRPFVGPLDPAEPGLVTVGGGGGYGIQLSPVMGLIGADWVLQGRPVTVAGAEALLPTPDRNRPLREVP</sequence>
<evidence type="ECO:0000313" key="4">
    <source>
        <dbReference type="Proteomes" id="UP001595445"/>
    </source>
</evidence>
<keyword evidence="4" id="KW-1185">Reference proteome</keyword>